<keyword evidence="3" id="KW-0812">Transmembrane</keyword>
<keyword evidence="2" id="KW-0560">Oxidoreductase</keyword>
<keyword evidence="3" id="KW-1133">Transmembrane helix</keyword>
<dbReference type="PATRIC" id="fig|1656095.3.peg.1816"/>
<evidence type="ECO:0000256" key="2">
    <source>
        <dbReference type="ARBA" id="ARBA00023002"/>
    </source>
</evidence>
<dbReference type="PANTHER" id="PTHR44196">
    <property type="entry name" value="DEHYDROGENASE/REDUCTASE SDR FAMILY MEMBER 7B"/>
    <property type="match status" value="1"/>
</dbReference>
<proteinExistence type="inferred from homology"/>
<dbReference type="Proteomes" id="UP000037315">
    <property type="component" value="Unassembled WGS sequence"/>
</dbReference>
<keyword evidence="6" id="KW-1185">Reference proteome</keyword>
<dbReference type="PANTHER" id="PTHR44196:SF1">
    <property type="entry name" value="DEHYDROGENASE_REDUCTASE SDR FAMILY MEMBER 7B"/>
    <property type="match status" value="1"/>
</dbReference>
<feature type="transmembrane region" description="Helical" evidence="3">
    <location>
        <begin position="309"/>
        <end position="326"/>
    </location>
</feature>
<dbReference type="InterPro" id="IPR002347">
    <property type="entry name" value="SDR_fam"/>
</dbReference>
<evidence type="ECO:0000256" key="1">
    <source>
        <dbReference type="ARBA" id="ARBA00006484"/>
    </source>
</evidence>
<dbReference type="PRINTS" id="PR00081">
    <property type="entry name" value="GDHRDH"/>
</dbReference>
<dbReference type="AlphaFoldDB" id="A0A0J8VRI6"/>
<evidence type="ECO:0000259" key="4">
    <source>
        <dbReference type="SMART" id="SM00822"/>
    </source>
</evidence>
<dbReference type="InterPro" id="IPR020904">
    <property type="entry name" value="Sc_DH/Rdtase_CS"/>
</dbReference>
<dbReference type="EMBL" id="LFEJ01000009">
    <property type="protein sequence ID" value="KMV35796.1"/>
    <property type="molecule type" value="Genomic_DNA"/>
</dbReference>
<reference evidence="5 6" key="1">
    <citation type="submission" date="2015-06" db="EMBL/GenBank/DDBJ databases">
        <title>Genome sequencing of Cronobacter sp. strain DJ34 isolated from petroleum contaminated sludge of Duliajan Oil Fields, Assam, India.</title>
        <authorList>
            <person name="Pal S."/>
            <person name="Banerjee T.D."/>
            <person name="Roy A."/>
            <person name="Sar P."/>
            <person name="Kazy S.K."/>
        </authorList>
    </citation>
    <scope>NUCLEOTIDE SEQUENCE [LARGE SCALE GENOMIC DNA]</scope>
    <source>
        <strain evidence="5 6">DJ34</strain>
    </source>
</reference>
<keyword evidence="3" id="KW-0472">Membrane</keyword>
<dbReference type="NCBIfam" id="NF005495">
    <property type="entry name" value="PRK07109.1"/>
    <property type="match status" value="1"/>
</dbReference>
<dbReference type="InterPro" id="IPR057326">
    <property type="entry name" value="KR_dom"/>
</dbReference>
<accession>A0A0J8VRI6</accession>
<dbReference type="STRING" id="1121863.GCA_000621185_01303"/>
<feature type="domain" description="Ketoreductase" evidence="4">
    <location>
        <begin position="6"/>
        <end position="192"/>
    </location>
</feature>
<dbReference type="SUPFAM" id="SSF51735">
    <property type="entry name" value="NAD(P)-binding Rossmann-fold domains"/>
    <property type="match status" value="1"/>
</dbReference>
<protein>
    <submittedName>
        <fullName evidence="5">Short-chain dehydrogenase</fullName>
    </submittedName>
</protein>
<dbReference type="GO" id="GO:0016020">
    <property type="term" value="C:membrane"/>
    <property type="evidence" value="ECO:0007669"/>
    <property type="project" value="TreeGrafter"/>
</dbReference>
<dbReference type="SMART" id="SM00822">
    <property type="entry name" value="PKS_KR"/>
    <property type="match status" value="1"/>
</dbReference>
<evidence type="ECO:0000313" key="5">
    <source>
        <dbReference type="EMBL" id="KMV35796.1"/>
    </source>
</evidence>
<gene>
    <name evidence="5" type="ORF">ACH50_05600</name>
</gene>
<evidence type="ECO:0000256" key="3">
    <source>
        <dbReference type="SAM" id="Phobius"/>
    </source>
</evidence>
<dbReference type="InterPro" id="IPR036291">
    <property type="entry name" value="NAD(P)-bd_dom_sf"/>
</dbReference>
<dbReference type="PROSITE" id="PS00061">
    <property type="entry name" value="ADH_SHORT"/>
    <property type="match status" value="1"/>
</dbReference>
<dbReference type="OrthoDB" id="4690547at2"/>
<name>A0A0J8VRI6_9ENTR</name>
<comment type="caution">
    <text evidence="5">The sequence shown here is derived from an EMBL/GenBank/DDBJ whole genome shotgun (WGS) entry which is preliminary data.</text>
</comment>
<sequence>MTKNAFVAVVTGGSSGVGRATADYFAASGYDVAVIARGEQGIADTVKELERHGGRALGVSADVADPQQISNAAQRVEEELGPIAVWINCAMTTVLAPVEEMSADEYRRVTEVTYLGTVNGTRAALRYMQERNSGTIVQVGSALALRSIPLQSAYCGAKAAVRAFTDSLRCELLHQKSGVRLTMVQLPAVNTTQFNWARNKFHHRMQPVAPVYQPEVAAKAIYNAAVARLTPREVWLGKSTIMSIVGNMFFPGLLDRMLAKKAWQGQLTDEIEPAMRDDYLFRPLENGHQAHGRFDRQARAKAISVDSRVMGVAAVAVVGLVLRGLCRRR</sequence>
<organism evidence="5 6">
    <name type="scientific">Franconibacter pulveris</name>
    <dbReference type="NCBI Taxonomy" id="435910"/>
    <lineage>
        <taxon>Bacteria</taxon>
        <taxon>Pseudomonadati</taxon>
        <taxon>Pseudomonadota</taxon>
        <taxon>Gammaproteobacteria</taxon>
        <taxon>Enterobacterales</taxon>
        <taxon>Enterobacteriaceae</taxon>
        <taxon>Franconibacter</taxon>
    </lineage>
</organism>
<dbReference type="RefSeq" id="WP_024557572.1">
    <property type="nucleotide sequence ID" value="NZ_LFEJ01000009.1"/>
</dbReference>
<dbReference type="Gene3D" id="3.40.50.720">
    <property type="entry name" value="NAD(P)-binding Rossmann-like Domain"/>
    <property type="match status" value="1"/>
</dbReference>
<evidence type="ECO:0000313" key="6">
    <source>
        <dbReference type="Proteomes" id="UP000037315"/>
    </source>
</evidence>
<dbReference type="GO" id="GO:0016491">
    <property type="term" value="F:oxidoreductase activity"/>
    <property type="evidence" value="ECO:0007669"/>
    <property type="project" value="UniProtKB-KW"/>
</dbReference>
<comment type="similarity">
    <text evidence="1">Belongs to the short-chain dehydrogenases/reductases (SDR) family.</text>
</comment>
<dbReference type="Pfam" id="PF00106">
    <property type="entry name" value="adh_short"/>
    <property type="match status" value="1"/>
</dbReference>